<reference evidence="2 3" key="1">
    <citation type="submission" date="2018-08" db="EMBL/GenBank/DDBJ databases">
        <title>A genome reference for cultivated species of the human gut microbiota.</title>
        <authorList>
            <person name="Zou Y."/>
            <person name="Xue W."/>
            <person name="Luo G."/>
        </authorList>
    </citation>
    <scope>NUCLEOTIDE SEQUENCE [LARGE SCALE GENOMIC DNA]</scope>
    <source>
        <strain evidence="2 3">AM40-30BH</strain>
    </source>
</reference>
<keyword evidence="1" id="KW-1133">Transmembrane helix</keyword>
<keyword evidence="1" id="KW-0812">Transmembrane</keyword>
<feature type="transmembrane region" description="Helical" evidence="1">
    <location>
        <begin position="79"/>
        <end position="97"/>
    </location>
</feature>
<proteinExistence type="predicted"/>
<comment type="caution">
    <text evidence="2">The sequence shown here is derived from an EMBL/GenBank/DDBJ whole genome shotgun (WGS) entry which is preliminary data.</text>
</comment>
<dbReference type="Proteomes" id="UP000284379">
    <property type="component" value="Unassembled WGS sequence"/>
</dbReference>
<evidence type="ECO:0000313" key="3">
    <source>
        <dbReference type="Proteomes" id="UP000284379"/>
    </source>
</evidence>
<feature type="transmembrane region" description="Helical" evidence="1">
    <location>
        <begin position="103"/>
        <end position="120"/>
    </location>
</feature>
<feature type="transmembrane region" description="Helical" evidence="1">
    <location>
        <begin position="132"/>
        <end position="154"/>
    </location>
</feature>
<evidence type="ECO:0000256" key="1">
    <source>
        <dbReference type="SAM" id="Phobius"/>
    </source>
</evidence>
<protein>
    <submittedName>
        <fullName evidence="2">Uncharacterized protein</fullName>
    </submittedName>
</protein>
<gene>
    <name evidence="2" type="ORF">DW888_04575</name>
</gene>
<dbReference type="AlphaFoldDB" id="A0A413VW54"/>
<dbReference type="EMBL" id="QSGO01000002">
    <property type="protein sequence ID" value="RHB37845.1"/>
    <property type="molecule type" value="Genomic_DNA"/>
</dbReference>
<name>A0A413VW54_9BACE</name>
<organism evidence="2 3">
    <name type="scientific">Bacteroides nordii</name>
    <dbReference type="NCBI Taxonomy" id="291645"/>
    <lineage>
        <taxon>Bacteria</taxon>
        <taxon>Pseudomonadati</taxon>
        <taxon>Bacteroidota</taxon>
        <taxon>Bacteroidia</taxon>
        <taxon>Bacteroidales</taxon>
        <taxon>Bacteroidaceae</taxon>
        <taxon>Bacteroides</taxon>
    </lineage>
</organism>
<dbReference type="RefSeq" id="WP_007484389.1">
    <property type="nucleotide sequence ID" value="NZ_CABJFV010000002.1"/>
</dbReference>
<evidence type="ECO:0000313" key="2">
    <source>
        <dbReference type="EMBL" id="RHB37845.1"/>
    </source>
</evidence>
<accession>A0A413VW54</accession>
<keyword evidence="1" id="KW-0472">Membrane</keyword>
<feature type="transmembrane region" description="Helical" evidence="1">
    <location>
        <begin position="174"/>
        <end position="195"/>
    </location>
</feature>
<sequence>MANTEGIESYCRNCVSRDFVMGRGLVCKRTGALPDFEETCENFQKDEELEKIAPTPDPEIFSAVLSREQLLAEENLPKAVLWGTGACLLGAVAWGLVSVSTGYQIGYMAIGIGFIVGLAMRRGKGVRPVFGIIGAALALLSCILGDFFSIIGYVAKEYNLSYMEALAETDFKAVFSVMAENIVSATALFYGIALYEGYKLSFRVQKQPESGKI</sequence>